<feature type="transmembrane region" description="Helical" evidence="8">
    <location>
        <begin position="334"/>
        <end position="354"/>
    </location>
</feature>
<comment type="caution">
    <text evidence="9">The sequence shown here is derived from an EMBL/GenBank/DDBJ whole genome shotgun (WGS) entry which is preliminary data.</text>
</comment>
<evidence type="ECO:0000256" key="8">
    <source>
        <dbReference type="SAM" id="Phobius"/>
    </source>
</evidence>
<keyword evidence="3" id="KW-0813">Transport</keyword>
<sequence>MAAKESLTTYQAAVLVSNFILGVGILTLPRTATEKVKTPDIWLSVIIGGLIAMLAGVIIVKLSQQFPEKTFYEYSEHIVGKWLGCILNLVVIGYFVATSSHMVRALAEVTTLFLLEGTPHWAIIMAFMWVGLYLVIGGLPAIARLFEIIFPITVIIFFMIAVMSLKIFDVNNLRPVLGLGIEPALKGVKTTALSFTGFEIILVVHAYMQRPKMAAKVVLIGIAVPLLFYVTTVIMVIGALTVDGVVSRTWPTITLIQSFEFPGVFFERYESLLLVIWVMQIFTTYVITHYAAAMGLAQVMKKDIRPFLYILLPVIYIVAMLPKNINDLFHYSDFIGNVAFVMFGVLPIVLLGIVKVRGGKT</sequence>
<evidence type="ECO:0000256" key="5">
    <source>
        <dbReference type="ARBA" id="ARBA00022692"/>
    </source>
</evidence>
<keyword evidence="6 8" id="KW-1133">Transmembrane helix</keyword>
<keyword evidence="4" id="KW-0309">Germination</keyword>
<evidence type="ECO:0000256" key="2">
    <source>
        <dbReference type="ARBA" id="ARBA00007998"/>
    </source>
</evidence>
<proteinExistence type="inferred from homology"/>
<feature type="transmembrane region" description="Helical" evidence="8">
    <location>
        <begin position="148"/>
        <end position="168"/>
    </location>
</feature>
<dbReference type="RefSeq" id="WP_087431762.1">
    <property type="nucleotide sequence ID" value="NZ_JAMDLV010000034.1"/>
</dbReference>
<organism evidence="9 10">
    <name type="scientific">Paenibacillus apiarius</name>
    <dbReference type="NCBI Taxonomy" id="46240"/>
    <lineage>
        <taxon>Bacteria</taxon>
        <taxon>Bacillati</taxon>
        <taxon>Bacillota</taxon>
        <taxon>Bacilli</taxon>
        <taxon>Bacillales</taxon>
        <taxon>Paenibacillaceae</taxon>
        <taxon>Paenibacillus</taxon>
    </lineage>
</organism>
<dbReference type="PANTHER" id="PTHR34975">
    <property type="entry name" value="SPORE GERMINATION PROTEIN A2"/>
    <property type="match status" value="1"/>
</dbReference>
<comment type="similarity">
    <text evidence="2">Belongs to the amino acid-polyamine-organocation (APC) superfamily. Spore germination protein (SGP) (TC 2.A.3.9) family.</text>
</comment>
<feature type="transmembrane region" description="Helical" evidence="8">
    <location>
        <begin position="188"/>
        <end position="208"/>
    </location>
</feature>
<dbReference type="PANTHER" id="PTHR34975:SF2">
    <property type="entry name" value="SPORE GERMINATION PROTEIN A2"/>
    <property type="match status" value="1"/>
</dbReference>
<evidence type="ECO:0000256" key="7">
    <source>
        <dbReference type="ARBA" id="ARBA00023136"/>
    </source>
</evidence>
<feature type="transmembrane region" description="Helical" evidence="8">
    <location>
        <begin position="12"/>
        <end position="29"/>
    </location>
</feature>
<gene>
    <name evidence="9" type="ORF">M5X09_06430</name>
</gene>
<dbReference type="Gene3D" id="1.20.1740.10">
    <property type="entry name" value="Amino acid/polyamine transporter I"/>
    <property type="match status" value="1"/>
</dbReference>
<feature type="transmembrane region" description="Helical" evidence="8">
    <location>
        <begin position="217"/>
        <end position="242"/>
    </location>
</feature>
<dbReference type="EMBL" id="JAMDLW010000007">
    <property type="protein sequence ID" value="MCY9519320.1"/>
    <property type="molecule type" value="Genomic_DNA"/>
</dbReference>
<dbReference type="NCBIfam" id="TIGR00912">
    <property type="entry name" value="2A0309"/>
    <property type="match status" value="1"/>
</dbReference>
<keyword evidence="7 8" id="KW-0472">Membrane</keyword>
<dbReference type="InterPro" id="IPR004761">
    <property type="entry name" value="Spore_GerAB"/>
</dbReference>
<evidence type="ECO:0000256" key="1">
    <source>
        <dbReference type="ARBA" id="ARBA00004141"/>
    </source>
</evidence>
<evidence type="ECO:0000313" key="10">
    <source>
        <dbReference type="Proteomes" id="UP001207626"/>
    </source>
</evidence>
<feature type="transmembrane region" description="Helical" evidence="8">
    <location>
        <begin position="41"/>
        <end position="62"/>
    </location>
</feature>
<evidence type="ECO:0000256" key="6">
    <source>
        <dbReference type="ARBA" id="ARBA00022989"/>
    </source>
</evidence>
<dbReference type="Pfam" id="PF03845">
    <property type="entry name" value="Spore_permease"/>
    <property type="match status" value="1"/>
</dbReference>
<name>A0ABT4DQ09_9BACL</name>
<keyword evidence="10" id="KW-1185">Reference proteome</keyword>
<feature type="transmembrane region" description="Helical" evidence="8">
    <location>
        <begin position="272"/>
        <end position="292"/>
    </location>
</feature>
<accession>A0ABT4DQ09</accession>
<evidence type="ECO:0000256" key="4">
    <source>
        <dbReference type="ARBA" id="ARBA00022544"/>
    </source>
</evidence>
<feature type="transmembrane region" description="Helical" evidence="8">
    <location>
        <begin position="121"/>
        <end position="141"/>
    </location>
</feature>
<comment type="subcellular location">
    <subcellularLocation>
        <location evidence="1">Membrane</location>
        <topology evidence="1">Multi-pass membrane protein</topology>
    </subcellularLocation>
</comment>
<evidence type="ECO:0000313" key="9">
    <source>
        <dbReference type="EMBL" id="MCY9519320.1"/>
    </source>
</evidence>
<protein>
    <submittedName>
        <fullName evidence="9">Spore germination protein</fullName>
    </submittedName>
</protein>
<dbReference type="Proteomes" id="UP001207626">
    <property type="component" value="Unassembled WGS sequence"/>
</dbReference>
<feature type="transmembrane region" description="Helical" evidence="8">
    <location>
        <begin position="82"/>
        <end position="101"/>
    </location>
</feature>
<keyword evidence="5 8" id="KW-0812">Transmembrane</keyword>
<feature type="transmembrane region" description="Helical" evidence="8">
    <location>
        <begin position="304"/>
        <end position="322"/>
    </location>
</feature>
<evidence type="ECO:0000256" key="3">
    <source>
        <dbReference type="ARBA" id="ARBA00022448"/>
    </source>
</evidence>
<reference evidence="9 10" key="1">
    <citation type="submission" date="2022-05" db="EMBL/GenBank/DDBJ databases">
        <title>Genome Sequencing of Bee-Associated Microbes.</title>
        <authorList>
            <person name="Dunlap C."/>
        </authorList>
    </citation>
    <scope>NUCLEOTIDE SEQUENCE [LARGE SCALE GENOMIC DNA]</scope>
    <source>
        <strain evidence="9 10">NRRL NRS-1438</strain>
    </source>
</reference>